<feature type="domain" description="FecR protein" evidence="3">
    <location>
        <begin position="61"/>
        <end position="158"/>
    </location>
</feature>
<gene>
    <name evidence="4" type="ORF">GCM10007913_16740</name>
</gene>
<feature type="chain" id="PRO_5046969996" description="FecR protein domain-containing protein" evidence="2">
    <location>
        <begin position="26"/>
        <end position="286"/>
    </location>
</feature>
<reference evidence="4" key="1">
    <citation type="journal article" date="2014" name="Int. J. Syst. Evol. Microbiol.">
        <title>Complete genome of a new Firmicutes species belonging to the dominant human colonic microbiota ('Ruminococcus bicirculans') reveals two chromosomes and a selective capacity to utilize plant glucans.</title>
        <authorList>
            <consortium name="NISC Comparative Sequencing Program"/>
            <person name="Wegmann U."/>
            <person name="Louis P."/>
            <person name="Goesmann A."/>
            <person name="Henrissat B."/>
            <person name="Duncan S.H."/>
            <person name="Flint H.J."/>
        </authorList>
    </citation>
    <scope>NUCLEOTIDE SEQUENCE</scope>
    <source>
        <strain evidence="4">NBRC 103855</strain>
    </source>
</reference>
<dbReference type="InterPro" id="IPR006860">
    <property type="entry name" value="FecR"/>
</dbReference>
<accession>A0ABQ5UCB2</accession>
<feature type="signal peptide" evidence="2">
    <location>
        <begin position="1"/>
        <end position="25"/>
    </location>
</feature>
<evidence type="ECO:0000313" key="4">
    <source>
        <dbReference type="EMBL" id="GLQ09742.1"/>
    </source>
</evidence>
<evidence type="ECO:0000313" key="5">
    <source>
        <dbReference type="Proteomes" id="UP001161406"/>
    </source>
</evidence>
<feature type="region of interest" description="Disordered" evidence="1">
    <location>
        <begin position="222"/>
        <end position="286"/>
    </location>
</feature>
<dbReference type="RefSeq" id="WP_284389780.1">
    <property type="nucleotide sequence ID" value="NZ_BSNG01000001.1"/>
</dbReference>
<dbReference type="Proteomes" id="UP001161406">
    <property type="component" value="Unassembled WGS sequence"/>
</dbReference>
<sequence>MIIRKILHCFVALSIALLLIVPAHAAGEGTAVGVNPDAVARISSADRVLKVGSDVSVGELIVTGGSGQVQIVFHDATRLVVGPGSALLIEDYLLSGPNSVQKLAVNALSGSFRFISGNSPKSAYSIQTPTAAIAVRGTAFDLIVTQQQTLVMLYEGALQLCRGGGRCVQLAERCAIGYSSSGGVATLSLQDPRRPQVVGGFRYSRIQRALLPKFRVGGANSCQNANSSGAESINSLGESPDMSDDDDNTPNTPTTPTTPNTPTTPTTPTNPTTPTTPGGPNSPTVP</sequence>
<evidence type="ECO:0000259" key="3">
    <source>
        <dbReference type="Pfam" id="PF04773"/>
    </source>
</evidence>
<evidence type="ECO:0000256" key="1">
    <source>
        <dbReference type="SAM" id="MobiDB-lite"/>
    </source>
</evidence>
<dbReference type="EMBL" id="BSNG01000001">
    <property type="protein sequence ID" value="GLQ09742.1"/>
    <property type="molecule type" value="Genomic_DNA"/>
</dbReference>
<reference evidence="4" key="2">
    <citation type="submission" date="2023-01" db="EMBL/GenBank/DDBJ databases">
        <title>Draft genome sequence of Devosia yakushimensis strain NBRC 103855.</title>
        <authorList>
            <person name="Sun Q."/>
            <person name="Mori K."/>
        </authorList>
    </citation>
    <scope>NUCLEOTIDE SEQUENCE</scope>
    <source>
        <strain evidence="4">NBRC 103855</strain>
    </source>
</reference>
<protein>
    <recommendedName>
        <fullName evidence="3">FecR protein domain-containing protein</fullName>
    </recommendedName>
</protein>
<feature type="compositionally biased region" description="Low complexity" evidence="1">
    <location>
        <begin position="249"/>
        <end position="286"/>
    </location>
</feature>
<evidence type="ECO:0000256" key="2">
    <source>
        <dbReference type="SAM" id="SignalP"/>
    </source>
</evidence>
<comment type="caution">
    <text evidence="4">The sequence shown here is derived from an EMBL/GenBank/DDBJ whole genome shotgun (WGS) entry which is preliminary data.</text>
</comment>
<dbReference type="Pfam" id="PF04773">
    <property type="entry name" value="FecR"/>
    <property type="match status" value="1"/>
</dbReference>
<keyword evidence="2" id="KW-0732">Signal</keyword>
<feature type="compositionally biased region" description="Polar residues" evidence="1">
    <location>
        <begin position="222"/>
        <end position="237"/>
    </location>
</feature>
<proteinExistence type="predicted"/>
<name>A0ABQ5UCB2_9HYPH</name>
<keyword evidence="5" id="KW-1185">Reference proteome</keyword>
<dbReference type="Gene3D" id="2.60.120.1440">
    <property type="match status" value="1"/>
</dbReference>
<organism evidence="4 5">
    <name type="scientific">Devosia yakushimensis</name>
    <dbReference type="NCBI Taxonomy" id="470028"/>
    <lineage>
        <taxon>Bacteria</taxon>
        <taxon>Pseudomonadati</taxon>
        <taxon>Pseudomonadota</taxon>
        <taxon>Alphaproteobacteria</taxon>
        <taxon>Hyphomicrobiales</taxon>
        <taxon>Devosiaceae</taxon>
        <taxon>Devosia</taxon>
    </lineage>
</organism>